<feature type="compositionally biased region" description="Basic and acidic residues" evidence="1">
    <location>
        <begin position="62"/>
        <end position="78"/>
    </location>
</feature>
<reference evidence="2 3" key="1">
    <citation type="submission" date="2019-07" db="EMBL/GenBank/DDBJ databases">
        <title>Georgenia wutianyii sp. nov. and Georgenia *** sp. nov. isolated from plateau pika (Ochotona curzoniae) in the Qinghai-Tibet plateau of China.</title>
        <authorList>
            <person name="Tian Z."/>
        </authorList>
    </citation>
    <scope>NUCLEOTIDE SEQUENCE [LARGE SCALE GENOMIC DNA]</scope>
    <source>
        <strain evidence="2 3">Z446</strain>
    </source>
</reference>
<keyword evidence="3" id="KW-1185">Reference proteome</keyword>
<feature type="region of interest" description="Disordered" evidence="1">
    <location>
        <begin position="1"/>
        <end position="178"/>
    </location>
</feature>
<gene>
    <name evidence="2" type="ORF">FJ693_08995</name>
</gene>
<dbReference type="AlphaFoldDB" id="A0A552WS58"/>
<accession>A0A552WS58</accession>
<dbReference type="EMBL" id="VJXR01000021">
    <property type="protein sequence ID" value="TRW45537.1"/>
    <property type="molecule type" value="Genomic_DNA"/>
</dbReference>
<evidence type="ECO:0000313" key="3">
    <source>
        <dbReference type="Proteomes" id="UP000318693"/>
    </source>
</evidence>
<organism evidence="2 3">
    <name type="scientific">Georgenia yuyongxinii</name>
    <dbReference type="NCBI Taxonomy" id="2589797"/>
    <lineage>
        <taxon>Bacteria</taxon>
        <taxon>Bacillati</taxon>
        <taxon>Actinomycetota</taxon>
        <taxon>Actinomycetes</taxon>
        <taxon>Micrococcales</taxon>
        <taxon>Bogoriellaceae</taxon>
        <taxon>Georgenia</taxon>
    </lineage>
</organism>
<evidence type="ECO:0008006" key="4">
    <source>
        <dbReference type="Google" id="ProtNLM"/>
    </source>
</evidence>
<dbReference type="Proteomes" id="UP000318693">
    <property type="component" value="Unassembled WGS sequence"/>
</dbReference>
<feature type="compositionally biased region" description="Acidic residues" evidence="1">
    <location>
        <begin position="166"/>
        <end position="178"/>
    </location>
</feature>
<dbReference type="RefSeq" id="WP_143418209.1">
    <property type="nucleotide sequence ID" value="NZ_VJXR01000021.1"/>
</dbReference>
<comment type="caution">
    <text evidence="2">The sequence shown here is derived from an EMBL/GenBank/DDBJ whole genome shotgun (WGS) entry which is preliminary data.</text>
</comment>
<name>A0A552WS58_9MICO</name>
<proteinExistence type="predicted"/>
<evidence type="ECO:0000313" key="2">
    <source>
        <dbReference type="EMBL" id="TRW45537.1"/>
    </source>
</evidence>
<evidence type="ECO:0000256" key="1">
    <source>
        <dbReference type="SAM" id="MobiDB-lite"/>
    </source>
</evidence>
<protein>
    <recommendedName>
        <fullName evidence="4">DUF5709 domain-containing protein</fullName>
    </recommendedName>
</protein>
<sequence length="178" mass="18892">MSTDVPNLPQDSPGDDQLLSDESWQPNKEDALLTTDSEDVLDEGLTAPDTDPLASLDLTESGQREGETWDDRLAREEPEVWEEQPPADASDQAGTGILGEEPPGEESAVGTLVAAPDDDDPSDRPGEEQDVFAATAARTGNLAPEEQAMHLEDQGIAVDEGGTIEPDGDDVIAGEDRL</sequence>